<reference evidence="9" key="2">
    <citation type="submission" date="2023-07" db="EMBL/GenBank/DDBJ databases">
        <authorList>
            <person name="Shen H."/>
        </authorList>
    </citation>
    <scope>NUCLEOTIDE SEQUENCE</scope>
    <source>
        <strain evidence="9">TNR-22</strain>
    </source>
</reference>
<evidence type="ECO:0000313" key="9">
    <source>
        <dbReference type="EMBL" id="MDO6963261.1"/>
    </source>
</evidence>
<feature type="transmembrane region" description="Helical" evidence="7">
    <location>
        <begin position="281"/>
        <end position="301"/>
    </location>
</feature>
<comment type="similarity">
    <text evidence="7">Belongs to the binding-protein-dependent transport system permease family.</text>
</comment>
<evidence type="ECO:0000256" key="6">
    <source>
        <dbReference type="ARBA" id="ARBA00023136"/>
    </source>
</evidence>
<dbReference type="Gene3D" id="1.10.3720.10">
    <property type="entry name" value="MetI-like"/>
    <property type="match status" value="1"/>
</dbReference>
<organism evidence="9 10">
    <name type="scientific">Rhizobium alvei</name>
    <dbReference type="NCBI Taxonomy" id="1132659"/>
    <lineage>
        <taxon>Bacteria</taxon>
        <taxon>Pseudomonadati</taxon>
        <taxon>Pseudomonadota</taxon>
        <taxon>Alphaproteobacteria</taxon>
        <taxon>Hyphomicrobiales</taxon>
        <taxon>Rhizobiaceae</taxon>
        <taxon>Rhizobium/Agrobacterium group</taxon>
        <taxon>Rhizobium</taxon>
    </lineage>
</organism>
<keyword evidence="2 7" id="KW-0813">Transport</keyword>
<comment type="caution">
    <text evidence="9">The sequence shown here is derived from an EMBL/GenBank/DDBJ whole genome shotgun (WGS) entry which is preliminary data.</text>
</comment>
<feature type="transmembrane region" description="Helical" evidence="7">
    <location>
        <begin position="122"/>
        <end position="142"/>
    </location>
</feature>
<evidence type="ECO:0000256" key="1">
    <source>
        <dbReference type="ARBA" id="ARBA00004651"/>
    </source>
</evidence>
<dbReference type="Pfam" id="PF00528">
    <property type="entry name" value="BPD_transp_1"/>
    <property type="match status" value="1"/>
</dbReference>
<feature type="transmembrane region" description="Helical" evidence="7">
    <location>
        <begin position="172"/>
        <end position="196"/>
    </location>
</feature>
<evidence type="ECO:0000259" key="8">
    <source>
        <dbReference type="PROSITE" id="PS50928"/>
    </source>
</evidence>
<evidence type="ECO:0000256" key="3">
    <source>
        <dbReference type="ARBA" id="ARBA00022475"/>
    </source>
</evidence>
<dbReference type="Proteomes" id="UP001174932">
    <property type="component" value="Unassembled WGS sequence"/>
</dbReference>
<evidence type="ECO:0000256" key="5">
    <source>
        <dbReference type="ARBA" id="ARBA00022989"/>
    </source>
</evidence>
<dbReference type="EMBL" id="JAUOZU010000004">
    <property type="protein sequence ID" value="MDO6963261.1"/>
    <property type="molecule type" value="Genomic_DNA"/>
</dbReference>
<keyword evidence="6 7" id="KW-0472">Membrane</keyword>
<evidence type="ECO:0000256" key="2">
    <source>
        <dbReference type="ARBA" id="ARBA00022448"/>
    </source>
</evidence>
<keyword evidence="5 7" id="KW-1133">Transmembrane helix</keyword>
<evidence type="ECO:0000256" key="4">
    <source>
        <dbReference type="ARBA" id="ARBA00022692"/>
    </source>
</evidence>
<protein>
    <submittedName>
        <fullName evidence="9">Sugar ABC transporter permease</fullName>
    </submittedName>
</protein>
<evidence type="ECO:0000313" key="10">
    <source>
        <dbReference type="Proteomes" id="UP001174932"/>
    </source>
</evidence>
<feature type="transmembrane region" description="Helical" evidence="7">
    <location>
        <begin position="29"/>
        <end position="52"/>
    </location>
</feature>
<dbReference type="CDD" id="cd06261">
    <property type="entry name" value="TM_PBP2"/>
    <property type="match status" value="1"/>
</dbReference>
<dbReference type="InterPro" id="IPR051393">
    <property type="entry name" value="ABC_transporter_permease"/>
</dbReference>
<dbReference type="SUPFAM" id="SSF161098">
    <property type="entry name" value="MetI-like"/>
    <property type="match status" value="1"/>
</dbReference>
<dbReference type="InterPro" id="IPR035906">
    <property type="entry name" value="MetI-like_sf"/>
</dbReference>
<reference evidence="9" key="1">
    <citation type="journal article" date="2015" name="Int. J. Syst. Evol. Microbiol.">
        <title>Rhizobium alvei sp. nov., isolated from a freshwater river.</title>
        <authorList>
            <person name="Sheu S.Y."/>
            <person name="Huang H.W."/>
            <person name="Young C.C."/>
            <person name="Chen W.M."/>
        </authorList>
    </citation>
    <scope>NUCLEOTIDE SEQUENCE</scope>
    <source>
        <strain evidence="9">TNR-22</strain>
    </source>
</reference>
<accession>A0ABT8YI78</accession>
<dbReference type="PANTHER" id="PTHR30193:SF42">
    <property type="entry name" value="ABC TRANSPORTER PERMEASE PROTEIN"/>
    <property type="match status" value="1"/>
</dbReference>
<comment type="subcellular location">
    <subcellularLocation>
        <location evidence="1 7">Cell membrane</location>
        <topology evidence="1 7">Multi-pass membrane protein</topology>
    </subcellularLocation>
</comment>
<dbReference type="PANTHER" id="PTHR30193">
    <property type="entry name" value="ABC TRANSPORTER PERMEASE PROTEIN"/>
    <property type="match status" value="1"/>
</dbReference>
<dbReference type="PROSITE" id="PS50928">
    <property type="entry name" value="ABC_TM1"/>
    <property type="match status" value="1"/>
</dbReference>
<keyword evidence="10" id="KW-1185">Reference proteome</keyword>
<keyword evidence="4 7" id="KW-0812">Transmembrane</keyword>
<proteinExistence type="inferred from homology"/>
<keyword evidence="3" id="KW-1003">Cell membrane</keyword>
<gene>
    <name evidence="9" type="ORF">Q4481_04785</name>
</gene>
<evidence type="ECO:0000256" key="7">
    <source>
        <dbReference type="RuleBase" id="RU363032"/>
    </source>
</evidence>
<name>A0ABT8YI78_9HYPH</name>
<feature type="domain" description="ABC transmembrane type-1" evidence="8">
    <location>
        <begin position="85"/>
        <end position="300"/>
    </location>
</feature>
<feature type="transmembrane region" description="Helical" evidence="7">
    <location>
        <begin position="217"/>
        <end position="242"/>
    </location>
</feature>
<dbReference type="InterPro" id="IPR000515">
    <property type="entry name" value="MetI-like"/>
</dbReference>
<feature type="transmembrane region" description="Helical" evidence="7">
    <location>
        <begin position="88"/>
        <end position="110"/>
    </location>
</feature>
<sequence length="309" mass="34878">MATETMAPDRASGPSSGFIFWLKRNWVRLAASSPMIFTAVVVFTGCSIWTILYSFTASRTLPELTFVGFDQYTRLFKASRWSIAYKNLILYGVVSLTFSFVLGFIMAVLLDQKIRFENTFRTIYLYPFALSFIVTGIAWQWMFDPMFGIQKVVQAWGFTDFKFNMLGNRNTVMWAIIIAGLWQGTGLTMVLMLAGLRTVDDEIWKAARVDGIPKWKTYLFIVLPIMRPVLITNLVISAAGVVRLYDLVVALTKGGPGNFSDVPAKYVFDYMFGGNNLGQGLAGSTVMLIAVLIILIPWMYYEYGSKKRT</sequence>